<keyword evidence="3" id="KW-0812">Transmembrane</keyword>
<dbReference type="InterPro" id="IPR007156">
    <property type="entry name" value="MamQ_LemA"/>
</dbReference>
<evidence type="ECO:0000256" key="4">
    <source>
        <dbReference type="ARBA" id="ARBA00022989"/>
    </source>
</evidence>
<evidence type="ECO:0000256" key="1">
    <source>
        <dbReference type="ARBA" id="ARBA00004167"/>
    </source>
</evidence>
<keyword evidence="5" id="KW-0472">Membrane</keyword>
<dbReference type="AlphaFoldDB" id="A0A5J6LA26"/>
<comment type="subcellular location">
    <subcellularLocation>
        <location evidence="1">Membrane</location>
        <topology evidence="1">Single-pass membrane protein</topology>
    </subcellularLocation>
</comment>
<proteinExistence type="inferred from homology"/>
<accession>A0A5J6LA26</accession>
<evidence type="ECO:0000256" key="2">
    <source>
        <dbReference type="ARBA" id="ARBA00008854"/>
    </source>
</evidence>
<protein>
    <submittedName>
        <fullName evidence="6">LemA family protein</fullName>
    </submittedName>
</protein>
<evidence type="ECO:0000313" key="6">
    <source>
        <dbReference type="EMBL" id="QEW05383.1"/>
    </source>
</evidence>
<dbReference type="Proteomes" id="UP000325606">
    <property type="component" value="Chromosome"/>
</dbReference>
<dbReference type="RefSeq" id="WP_151053428.1">
    <property type="nucleotide sequence ID" value="NZ_CP044222.1"/>
</dbReference>
<gene>
    <name evidence="6" type="ORF">F5I99_02120</name>
</gene>
<dbReference type="Gene3D" id="1.20.1440.20">
    <property type="entry name" value="LemA-like domain"/>
    <property type="match status" value="1"/>
</dbReference>
<sequence length="171" mass="19770">MDTIFALITALALLWGIFSYNRLVRDHKRVLAAWSDIDVQLKRRHDLLPKLVEAVKQYASYEQATLLSTLELRVQAMSARQVSECGERELALAAGIQRLLVLAEAYPDLKANQNFLDLQRNISEVENYIQYARRYYNGSVRNLNSRIDSFPDLLVAKAFGYHHAEFFAYER</sequence>
<dbReference type="PANTHER" id="PTHR34478:SF1">
    <property type="entry name" value="PROTEIN LEMA"/>
    <property type="match status" value="1"/>
</dbReference>
<dbReference type="EMBL" id="CP044222">
    <property type="protein sequence ID" value="QEW05383.1"/>
    <property type="molecule type" value="Genomic_DNA"/>
</dbReference>
<evidence type="ECO:0000313" key="7">
    <source>
        <dbReference type="Proteomes" id="UP000325606"/>
    </source>
</evidence>
<evidence type="ECO:0000256" key="5">
    <source>
        <dbReference type="ARBA" id="ARBA00023136"/>
    </source>
</evidence>
<keyword evidence="4" id="KW-1133">Transmembrane helix</keyword>
<name>A0A5J6LA26_9GAMM</name>
<comment type="similarity">
    <text evidence="2">Belongs to the LemA family.</text>
</comment>
<dbReference type="InterPro" id="IPR023353">
    <property type="entry name" value="LemA-like_dom_sf"/>
</dbReference>
<reference evidence="6 7" key="1">
    <citation type="submission" date="2019-09" db="EMBL/GenBank/DDBJ databases">
        <title>Nitrincola iocasae sp. nov., a bacterium isolated from the sediment collected at a cold seep field in South China Sea.</title>
        <authorList>
            <person name="Zhang H."/>
            <person name="Wang H."/>
            <person name="Li C."/>
        </authorList>
    </citation>
    <scope>NUCLEOTIDE SEQUENCE [LARGE SCALE GENOMIC DNA]</scope>
    <source>
        <strain evidence="6 7">KXZD1103</strain>
    </source>
</reference>
<dbReference type="KEGG" id="nik:F5I99_02120"/>
<organism evidence="6 7">
    <name type="scientific">Nitrincola iocasae</name>
    <dbReference type="NCBI Taxonomy" id="2614693"/>
    <lineage>
        <taxon>Bacteria</taxon>
        <taxon>Pseudomonadati</taxon>
        <taxon>Pseudomonadota</taxon>
        <taxon>Gammaproteobacteria</taxon>
        <taxon>Oceanospirillales</taxon>
        <taxon>Oceanospirillaceae</taxon>
        <taxon>Nitrincola</taxon>
    </lineage>
</organism>
<dbReference type="Pfam" id="PF04011">
    <property type="entry name" value="LemA"/>
    <property type="match status" value="1"/>
</dbReference>
<keyword evidence="7" id="KW-1185">Reference proteome</keyword>
<dbReference type="PANTHER" id="PTHR34478">
    <property type="entry name" value="PROTEIN LEMA"/>
    <property type="match status" value="1"/>
</dbReference>
<dbReference type="SUPFAM" id="SSF140478">
    <property type="entry name" value="LemA-like"/>
    <property type="match status" value="1"/>
</dbReference>
<evidence type="ECO:0000256" key="3">
    <source>
        <dbReference type="ARBA" id="ARBA00022692"/>
    </source>
</evidence>
<dbReference type="GO" id="GO:0016020">
    <property type="term" value="C:membrane"/>
    <property type="evidence" value="ECO:0007669"/>
    <property type="project" value="UniProtKB-SubCell"/>
</dbReference>